<proteinExistence type="predicted"/>
<reference evidence="2 3" key="1">
    <citation type="submission" date="2019-07" db="EMBL/GenBank/DDBJ databases">
        <title>Genomic Encyclopedia of Type Strains, Phase I: the one thousand microbial genomes (KMG-I) project.</title>
        <authorList>
            <person name="Kyrpides N."/>
        </authorList>
    </citation>
    <scope>NUCLEOTIDE SEQUENCE [LARGE SCALE GENOMIC DNA]</scope>
    <source>
        <strain evidence="2 3">DSM 13558</strain>
    </source>
</reference>
<dbReference type="RefSeq" id="WP_145085623.1">
    <property type="nucleotide sequence ID" value="NZ_JAYFNS010000025.1"/>
</dbReference>
<dbReference type="EMBL" id="VLKH01000010">
    <property type="protein sequence ID" value="TWH78219.1"/>
    <property type="molecule type" value="Genomic_DNA"/>
</dbReference>
<sequence length="302" mass="33280">MYIRSNFHVKFNEIEKIISRNLDKRGLDKVNLRGQLESCVKSLNLSQTVVIVTGFVIKSAGVGETDGPPGALALAYGLERLGKKVVIVTDKYSEKFLKIGAELLNLEASIHIYKENMEDQQAELIINKYEPDHIIAIERPGRNIENRCYSMIGEDITEFCPNTDLLFIKAKQHNIKTSAVGDGGNEVGMGKVSDVVKKHVYKGSIICAQVETDSLIVAGVSNWGAFAICAGLCITNNKIIMYGEETYKDVLEKIVKAGAVDGCSKKNEATVDGLSYEENLSIFIKLKTTAENSVKYRLSASY</sequence>
<comment type="caution">
    <text evidence="2">The sequence shown here is derived from an EMBL/GenBank/DDBJ whole genome shotgun (WGS) entry which is preliminary data.</text>
</comment>
<accession>A0A562J4V3</accession>
<dbReference type="Pfam" id="PF14336">
    <property type="entry name" value="GLUCM-like_C"/>
    <property type="match status" value="1"/>
</dbReference>
<dbReference type="OrthoDB" id="1668885at2"/>
<dbReference type="Proteomes" id="UP000315343">
    <property type="component" value="Unassembled WGS sequence"/>
</dbReference>
<evidence type="ECO:0000313" key="3">
    <source>
        <dbReference type="Proteomes" id="UP000315343"/>
    </source>
</evidence>
<organism evidence="2 3">
    <name type="scientific">Sedimentibacter saalensis</name>
    <dbReference type="NCBI Taxonomy" id="130788"/>
    <lineage>
        <taxon>Bacteria</taxon>
        <taxon>Bacillati</taxon>
        <taxon>Bacillota</taxon>
        <taxon>Tissierellia</taxon>
        <taxon>Sedimentibacter</taxon>
    </lineage>
</organism>
<protein>
    <submittedName>
        <fullName evidence="2">Uncharacterized protein DUF4392</fullName>
    </submittedName>
</protein>
<dbReference type="InterPro" id="IPR025504">
    <property type="entry name" value="GLUCM_C"/>
</dbReference>
<evidence type="ECO:0000313" key="2">
    <source>
        <dbReference type="EMBL" id="TWH78219.1"/>
    </source>
</evidence>
<dbReference type="PANTHER" id="PTHR32022">
    <property type="entry name" value="D-GLUTAMATE CYCLASE, MITOCHONDRIAL"/>
    <property type="match status" value="1"/>
</dbReference>
<dbReference type="Gene3D" id="3.90.1640.20">
    <property type="entry name" value="TON_0340"/>
    <property type="match status" value="1"/>
</dbReference>
<name>A0A562J4V3_9FIRM</name>
<dbReference type="AlphaFoldDB" id="A0A562J4V3"/>
<evidence type="ECO:0000259" key="1">
    <source>
        <dbReference type="Pfam" id="PF14336"/>
    </source>
</evidence>
<gene>
    <name evidence="2" type="ORF">LY60_03061</name>
</gene>
<dbReference type="PANTHER" id="PTHR32022:SF10">
    <property type="entry name" value="D-GLUTAMATE CYCLASE, MITOCHONDRIAL"/>
    <property type="match status" value="1"/>
</dbReference>
<keyword evidence="3" id="KW-1185">Reference proteome</keyword>
<feature type="domain" description="D-glutamate cyclase-like C-terminal" evidence="1">
    <location>
        <begin position="14"/>
        <end position="286"/>
    </location>
</feature>